<dbReference type="AlphaFoldDB" id="K0NST2"/>
<sequence length="57" mass="6574">MSKKKVFWLCLLAFTGVGLLVYGAEIAYAFAKDRNKKMEYSFEESPEEAEADYLNEE</sequence>
<dbReference type="Proteomes" id="UP000051074">
    <property type="component" value="Unassembled WGS sequence"/>
</dbReference>
<evidence type="ECO:0000313" key="1">
    <source>
        <dbReference type="EMBL" id="KRL01567.1"/>
    </source>
</evidence>
<accession>K0NST2</accession>
<organism evidence="1 2">
    <name type="scientific">Lactobacillus equicursoris DSM 19284 = JCM 14600 = CIP 110162</name>
    <dbReference type="NCBI Taxonomy" id="1293597"/>
    <lineage>
        <taxon>Bacteria</taxon>
        <taxon>Bacillati</taxon>
        <taxon>Bacillota</taxon>
        <taxon>Bacilli</taxon>
        <taxon>Lactobacillales</taxon>
        <taxon>Lactobacillaceae</taxon>
        <taxon>Lactobacillus</taxon>
    </lineage>
</organism>
<dbReference type="STRING" id="1293597.FC20_GL000865"/>
<name>K0NST2_9LACO</name>
<dbReference type="EMBL" id="AZDU01000026">
    <property type="protein sequence ID" value="KRL01567.1"/>
    <property type="molecule type" value="Genomic_DNA"/>
</dbReference>
<dbReference type="eggNOG" id="ENOG50319I6">
    <property type="taxonomic scope" value="Bacteria"/>
</dbReference>
<comment type="caution">
    <text evidence="1">The sequence shown here is derived from an EMBL/GenBank/DDBJ whole genome shotgun (WGS) entry which is preliminary data.</text>
</comment>
<reference evidence="1 2" key="1">
    <citation type="journal article" date="2015" name="Genome Announc.">
        <title>Expanding the biotechnology potential of lactobacilli through comparative genomics of 213 strains and associated genera.</title>
        <authorList>
            <person name="Sun Z."/>
            <person name="Harris H.M."/>
            <person name="McCann A."/>
            <person name="Guo C."/>
            <person name="Argimon S."/>
            <person name="Zhang W."/>
            <person name="Yang X."/>
            <person name="Jeffery I.B."/>
            <person name="Cooney J.C."/>
            <person name="Kagawa T.F."/>
            <person name="Liu W."/>
            <person name="Song Y."/>
            <person name="Salvetti E."/>
            <person name="Wrobel A."/>
            <person name="Rasinkangas P."/>
            <person name="Parkhill J."/>
            <person name="Rea M.C."/>
            <person name="O'Sullivan O."/>
            <person name="Ritari J."/>
            <person name="Douillard F.P."/>
            <person name="Paul Ross R."/>
            <person name="Yang R."/>
            <person name="Briner A.E."/>
            <person name="Felis G.E."/>
            <person name="de Vos W.M."/>
            <person name="Barrangou R."/>
            <person name="Klaenhammer T.R."/>
            <person name="Caufield P.W."/>
            <person name="Cui Y."/>
            <person name="Zhang H."/>
            <person name="O'Toole P.W."/>
        </authorList>
    </citation>
    <scope>NUCLEOTIDE SEQUENCE [LARGE SCALE GENOMIC DNA]</scope>
    <source>
        <strain evidence="1 2">DSM 19284</strain>
    </source>
</reference>
<gene>
    <name evidence="1" type="ORF">FC20_GL000865</name>
</gene>
<protein>
    <submittedName>
        <fullName evidence="1">Uncharacterized protein</fullName>
    </submittedName>
</protein>
<evidence type="ECO:0000313" key="2">
    <source>
        <dbReference type="Proteomes" id="UP000051074"/>
    </source>
</evidence>
<dbReference type="PATRIC" id="fig|1293597.4.peg.938"/>
<dbReference type="RefSeq" id="WP_008460763.1">
    <property type="nucleotide sequence ID" value="NZ_AZDU01000026.1"/>
</dbReference>
<proteinExistence type="predicted"/>
<keyword evidence="2" id="KW-1185">Reference proteome</keyword>